<dbReference type="Proteomes" id="UP001162480">
    <property type="component" value="Chromosome 10"/>
</dbReference>
<sequence length="70" mass="7907">MDPSCHLSQTQYCGFYPINSYSIIKTSSFSSPKDNVHQIKVCCCGQNVKRSPLEYINSLCQQLPFLLNTS</sequence>
<dbReference type="AlphaFoldDB" id="A0AA36F935"/>
<name>A0AA36F935_OCTVU</name>
<organism evidence="1 2">
    <name type="scientific">Octopus vulgaris</name>
    <name type="common">Common octopus</name>
    <dbReference type="NCBI Taxonomy" id="6645"/>
    <lineage>
        <taxon>Eukaryota</taxon>
        <taxon>Metazoa</taxon>
        <taxon>Spiralia</taxon>
        <taxon>Lophotrochozoa</taxon>
        <taxon>Mollusca</taxon>
        <taxon>Cephalopoda</taxon>
        <taxon>Coleoidea</taxon>
        <taxon>Octopodiformes</taxon>
        <taxon>Octopoda</taxon>
        <taxon>Incirrata</taxon>
        <taxon>Octopodidae</taxon>
        <taxon>Octopus</taxon>
    </lineage>
</organism>
<dbReference type="EMBL" id="OX597823">
    <property type="protein sequence ID" value="CAI9729065.1"/>
    <property type="molecule type" value="Genomic_DNA"/>
</dbReference>
<proteinExistence type="predicted"/>
<reference evidence="1" key="1">
    <citation type="submission" date="2023-08" db="EMBL/GenBank/DDBJ databases">
        <authorList>
            <person name="Alioto T."/>
            <person name="Alioto T."/>
            <person name="Gomez Garrido J."/>
        </authorList>
    </citation>
    <scope>NUCLEOTIDE SEQUENCE</scope>
</reference>
<evidence type="ECO:0000313" key="2">
    <source>
        <dbReference type="Proteomes" id="UP001162480"/>
    </source>
</evidence>
<gene>
    <name evidence="1" type="ORF">OCTVUL_1B025547</name>
</gene>
<evidence type="ECO:0000313" key="1">
    <source>
        <dbReference type="EMBL" id="CAI9729065.1"/>
    </source>
</evidence>
<keyword evidence="2" id="KW-1185">Reference proteome</keyword>
<accession>A0AA36F935</accession>
<protein>
    <submittedName>
        <fullName evidence="1">Uncharacterized protein</fullName>
    </submittedName>
</protein>